<dbReference type="Gene3D" id="3.30.2230.10">
    <property type="entry name" value="DUSP-like"/>
    <property type="match status" value="1"/>
</dbReference>
<proteinExistence type="inferred from homology"/>
<dbReference type="InterPro" id="IPR050185">
    <property type="entry name" value="Ub_carboxyl-term_hydrolase"/>
</dbReference>
<dbReference type="GO" id="GO:0016579">
    <property type="term" value="P:protein deubiquitination"/>
    <property type="evidence" value="ECO:0007669"/>
    <property type="project" value="InterPro"/>
</dbReference>
<dbReference type="PROSITE" id="PS50235">
    <property type="entry name" value="USP_3"/>
    <property type="match status" value="1"/>
</dbReference>
<dbReference type="PANTHER" id="PTHR21646:SF46">
    <property type="entry name" value="UBIQUITIN CARBOXYL-TERMINAL HYDROLASE"/>
    <property type="match status" value="1"/>
</dbReference>
<dbReference type="PROSITE" id="PS00972">
    <property type="entry name" value="USP_1"/>
    <property type="match status" value="1"/>
</dbReference>
<dbReference type="PANTHER" id="PTHR21646">
    <property type="entry name" value="UBIQUITIN CARBOXYL-TERMINAL HYDROLASE"/>
    <property type="match status" value="1"/>
</dbReference>
<keyword evidence="2" id="KW-0645">Protease</keyword>
<dbReference type="Gene3D" id="3.90.70.10">
    <property type="entry name" value="Cysteine proteinases"/>
    <property type="match status" value="2"/>
</dbReference>
<evidence type="ECO:0000256" key="1">
    <source>
        <dbReference type="ARBA" id="ARBA00009085"/>
    </source>
</evidence>
<dbReference type="SMART" id="SM00695">
    <property type="entry name" value="DUSP"/>
    <property type="match status" value="1"/>
</dbReference>
<dbReference type="SUPFAM" id="SSF54001">
    <property type="entry name" value="Cysteine proteinases"/>
    <property type="match status" value="1"/>
</dbReference>
<evidence type="ECO:0000259" key="4">
    <source>
        <dbReference type="PROSITE" id="PS51283"/>
    </source>
</evidence>
<gene>
    <name evidence="5" type="ORF">M6B38_413525</name>
</gene>
<reference evidence="5" key="1">
    <citation type="journal article" date="2023" name="GigaByte">
        <title>Genome assembly of the bearded iris, Iris pallida Lam.</title>
        <authorList>
            <person name="Bruccoleri R.E."/>
            <person name="Oakeley E.J."/>
            <person name="Faust A.M.E."/>
            <person name="Altorfer M."/>
            <person name="Dessus-Babus S."/>
            <person name="Burckhardt D."/>
            <person name="Oertli M."/>
            <person name="Naumann U."/>
            <person name="Petersen F."/>
            <person name="Wong J."/>
        </authorList>
    </citation>
    <scope>NUCLEOTIDE SEQUENCE</scope>
    <source>
        <strain evidence="5">GSM-AAB239-AS_SAM_17_03QT</strain>
    </source>
</reference>
<name>A0AAX6FKQ5_IRIPA</name>
<protein>
    <recommendedName>
        <fullName evidence="2">Ubiquitin carboxyl-terminal hydrolase</fullName>
        <ecNumber evidence="2">3.4.19.12</ecNumber>
    </recommendedName>
</protein>
<dbReference type="InterPro" id="IPR006615">
    <property type="entry name" value="Pept_C19_DUSP"/>
</dbReference>
<dbReference type="GO" id="GO:0006508">
    <property type="term" value="P:proteolysis"/>
    <property type="evidence" value="ECO:0007669"/>
    <property type="project" value="UniProtKB-KW"/>
</dbReference>
<keyword evidence="6" id="KW-1185">Reference proteome</keyword>
<keyword evidence="2" id="KW-0833">Ubl conjugation pathway</keyword>
<organism evidence="5 6">
    <name type="scientific">Iris pallida</name>
    <name type="common">Sweet iris</name>
    <dbReference type="NCBI Taxonomy" id="29817"/>
    <lineage>
        <taxon>Eukaryota</taxon>
        <taxon>Viridiplantae</taxon>
        <taxon>Streptophyta</taxon>
        <taxon>Embryophyta</taxon>
        <taxon>Tracheophyta</taxon>
        <taxon>Spermatophyta</taxon>
        <taxon>Magnoliopsida</taxon>
        <taxon>Liliopsida</taxon>
        <taxon>Asparagales</taxon>
        <taxon>Iridaceae</taxon>
        <taxon>Iridoideae</taxon>
        <taxon>Irideae</taxon>
        <taxon>Iris</taxon>
    </lineage>
</organism>
<accession>A0AAX6FKQ5</accession>
<comment type="similarity">
    <text evidence="1 2">Belongs to the peptidase C19 family.</text>
</comment>
<dbReference type="InterPro" id="IPR028889">
    <property type="entry name" value="USP"/>
</dbReference>
<comment type="function">
    <text evidence="2">Recognizes and hydrolyzes the peptide bond at the C-terminal Gly of ubiquitin. Involved in the processing of poly-ubiquitin precursors as well as that of ubiquitinated proteins.</text>
</comment>
<reference evidence="5" key="2">
    <citation type="submission" date="2023-04" db="EMBL/GenBank/DDBJ databases">
        <authorList>
            <person name="Bruccoleri R.E."/>
            <person name="Oakeley E.J."/>
            <person name="Faust A.-M."/>
            <person name="Dessus-Babus S."/>
            <person name="Altorfer M."/>
            <person name="Burckhardt D."/>
            <person name="Oertli M."/>
            <person name="Naumann U."/>
            <person name="Petersen F."/>
            <person name="Wong J."/>
        </authorList>
    </citation>
    <scope>NUCLEOTIDE SEQUENCE</scope>
    <source>
        <strain evidence="5">GSM-AAB239-AS_SAM_17_03QT</strain>
        <tissue evidence="5">Leaf</tissue>
    </source>
</reference>
<dbReference type="Proteomes" id="UP001140949">
    <property type="component" value="Unassembled WGS sequence"/>
</dbReference>
<dbReference type="Pfam" id="PF06337">
    <property type="entry name" value="DUSP"/>
    <property type="match status" value="1"/>
</dbReference>
<evidence type="ECO:0000313" key="5">
    <source>
        <dbReference type="EMBL" id="KAJ6816919.1"/>
    </source>
</evidence>
<evidence type="ECO:0000259" key="3">
    <source>
        <dbReference type="PROSITE" id="PS50235"/>
    </source>
</evidence>
<dbReference type="PROSITE" id="PS51283">
    <property type="entry name" value="DUSP"/>
    <property type="match status" value="1"/>
</dbReference>
<feature type="domain" description="USP" evidence="3">
    <location>
        <begin position="297"/>
        <end position="901"/>
    </location>
</feature>
<dbReference type="AlphaFoldDB" id="A0AAX6FKQ5"/>
<sequence length="924" mass="103904">MTIPSTEVFFPAENSLACTPEEERETVLELTRAADSNLRDGDLFFVVSARWWRDWQDYVGLDDTDRDFTSLRHSNNGLPHVLCRPGKIDNTDLISYKTSGEGNDLDLRRNLQEGEDYNLVSQEVWKKLHEWYKGGPELPRRLISEGVIAKSFSVEVYPLCLQLIDARDYSQRIIRISRKVQLYEYFNKNKNLLDNFDCTLQEAQLQMDQEILLEVKHDVFGPYNCGMDSTGNELALVSVEPFRSSVTIAGGPSMSNGLSSAFSSSFLQGSTLNSAVKDTEDDDILSNGTKVDGQGLTGLLNLGNTCFMNSALQCLVHTPPLVEFFLQDYSREINSRNPLGMQGELALSFGELSRKLWLSGRTAIAPRAFKAKLARFAPQFSGYNQHDSQELLAFLLDGLHEDLNRVQNKPYIEAKDANGRPDEEFAEECWRNHKARNDSIIVDVCQGQYKSTLVCPVCSKVSVTFDPFMYLSLPLPSTVTRTMTITVLSGDGSVLPMPYTITVPKHGSCKDLIEALNIACCLQSSQALVIAEVYENRIFRYFEDYESLSSIKDDDRLVAYRLPINHGNFPRLEIMCRRSGRILEPQYNVDQKLLGTPLVTCLPKSAKTGMEIRTAVRTVLAPLLRSNACATNQNASNVNGVRPSLDSINVADNGNPCSIDEDLPTSHMAIDEPNVKCPSFKLALTDEKGNSRTPLASDSIPSLTPGSCIRVMLEWSDSDHELYNFSFLEDLPEVFKPGYMFKKTQQETVNLFSCLEAFLKEEPLGPDDMWYCPGCKEHRQATKKLDLWRLPDILVVHLKRFSYSRFLKNKLDTFVSFPIHNLDLSKYVKHKAADGSAAESNLYELYAVSNHYGGLGGGHYSAYAKLVEEDSWYHFDDSHVSRVNEDAVRTSAAYVLFYRRVEAQSRMVGQEEPSSSTATSWDAC</sequence>
<dbReference type="GO" id="GO:0004843">
    <property type="term" value="F:cysteine-type deubiquitinase activity"/>
    <property type="evidence" value="ECO:0007669"/>
    <property type="project" value="UniProtKB-UniRule"/>
</dbReference>
<dbReference type="InterPro" id="IPR018200">
    <property type="entry name" value="USP_CS"/>
</dbReference>
<dbReference type="PROSITE" id="PS00973">
    <property type="entry name" value="USP_2"/>
    <property type="match status" value="1"/>
</dbReference>
<dbReference type="InterPro" id="IPR035927">
    <property type="entry name" value="DUSP-like_sf"/>
</dbReference>
<keyword evidence="2" id="KW-0788">Thiol protease</keyword>
<dbReference type="InterPro" id="IPR038765">
    <property type="entry name" value="Papain-like_cys_pep_sf"/>
</dbReference>
<dbReference type="EMBL" id="JANAVB010028000">
    <property type="protein sequence ID" value="KAJ6816919.1"/>
    <property type="molecule type" value="Genomic_DNA"/>
</dbReference>
<keyword evidence="2 5" id="KW-0378">Hydrolase</keyword>
<comment type="catalytic activity">
    <reaction evidence="2">
        <text>Thiol-dependent hydrolysis of ester, thioester, amide, peptide and isopeptide bonds formed by the C-terminal Gly of ubiquitin (a 76-residue protein attached to proteins as an intracellular targeting signal).</text>
        <dbReference type="EC" id="3.4.19.12"/>
    </reaction>
</comment>
<dbReference type="EC" id="3.4.19.12" evidence="2"/>
<evidence type="ECO:0000256" key="2">
    <source>
        <dbReference type="RuleBase" id="RU366025"/>
    </source>
</evidence>
<feature type="domain" description="DUSP" evidence="4">
    <location>
        <begin position="18"/>
        <end position="143"/>
    </location>
</feature>
<dbReference type="InterPro" id="IPR001394">
    <property type="entry name" value="Peptidase_C19_UCH"/>
</dbReference>
<dbReference type="SUPFAM" id="SSF143791">
    <property type="entry name" value="DUSP-like"/>
    <property type="match status" value="1"/>
</dbReference>
<evidence type="ECO:0000313" key="6">
    <source>
        <dbReference type="Proteomes" id="UP001140949"/>
    </source>
</evidence>
<comment type="caution">
    <text evidence="5">The sequence shown here is derived from an EMBL/GenBank/DDBJ whole genome shotgun (WGS) entry which is preliminary data.</text>
</comment>
<dbReference type="Pfam" id="PF00443">
    <property type="entry name" value="UCH"/>
    <property type="match status" value="1"/>
</dbReference>
<dbReference type="CDD" id="cd02674">
    <property type="entry name" value="Peptidase_C19R"/>
    <property type="match status" value="1"/>
</dbReference>